<dbReference type="GO" id="GO:0016042">
    <property type="term" value="P:lipid catabolic process"/>
    <property type="evidence" value="ECO:0007669"/>
    <property type="project" value="UniProtKB-KW"/>
</dbReference>
<evidence type="ECO:0000256" key="4">
    <source>
        <dbReference type="ARBA" id="ARBA00022963"/>
    </source>
</evidence>
<dbReference type="Gene3D" id="2.102.10.10">
    <property type="entry name" value="Rieske [2Fe-2S] iron-sulphur domain"/>
    <property type="match status" value="1"/>
</dbReference>
<keyword evidence="8" id="KW-0753">Steroid metabolism</keyword>
<feature type="domain" description="Rieske" evidence="12">
    <location>
        <begin position="25"/>
        <end position="134"/>
    </location>
</feature>
<gene>
    <name evidence="13" type="ordered locus">MAV_1857</name>
</gene>
<dbReference type="Pfam" id="PF19298">
    <property type="entry name" value="KshA_C"/>
    <property type="match status" value="1"/>
</dbReference>
<evidence type="ECO:0000256" key="8">
    <source>
        <dbReference type="ARBA" id="ARBA00023221"/>
    </source>
</evidence>
<dbReference type="GO" id="GO:0004497">
    <property type="term" value="F:monooxygenase activity"/>
    <property type="evidence" value="ECO:0007669"/>
    <property type="project" value="UniProtKB-ARBA"/>
</dbReference>
<evidence type="ECO:0000256" key="6">
    <source>
        <dbReference type="ARBA" id="ARBA00023004"/>
    </source>
</evidence>
<keyword evidence="7" id="KW-0411">Iron-sulfur</keyword>
<dbReference type="GO" id="GO:0016705">
    <property type="term" value="F:oxidoreductase activity, acting on paired donors, with incorporation or reduction of molecular oxygen"/>
    <property type="evidence" value="ECO:0007669"/>
    <property type="project" value="UniProtKB-ARBA"/>
</dbReference>
<dbReference type="SUPFAM" id="SSF55961">
    <property type="entry name" value="Bet v1-like"/>
    <property type="match status" value="1"/>
</dbReference>
<evidence type="ECO:0000256" key="7">
    <source>
        <dbReference type="ARBA" id="ARBA00023014"/>
    </source>
</evidence>
<keyword evidence="4" id="KW-0442">Lipid degradation</keyword>
<comment type="cofactor">
    <cofactor evidence="1">
        <name>Fe cation</name>
        <dbReference type="ChEBI" id="CHEBI:24875"/>
    </cofactor>
</comment>
<reference evidence="13 14" key="1">
    <citation type="submission" date="2006-10" db="EMBL/GenBank/DDBJ databases">
        <authorList>
            <person name="Fleischmann R.D."/>
            <person name="Dodson R.J."/>
            <person name="Haft D.H."/>
            <person name="Merkel J.S."/>
            <person name="Nelson W.C."/>
            <person name="Fraser C.M."/>
        </authorList>
    </citation>
    <scope>NUCLEOTIDE SEQUENCE [LARGE SCALE GENOMIC DNA]</scope>
    <source>
        <strain evidence="13 14">104</strain>
    </source>
</reference>
<feature type="region of interest" description="Disordered" evidence="11">
    <location>
        <begin position="340"/>
        <end position="368"/>
    </location>
</feature>
<evidence type="ECO:0000256" key="10">
    <source>
        <dbReference type="ARBA" id="ARBA00046982"/>
    </source>
</evidence>
<keyword evidence="3" id="KW-0479">Metal-binding</keyword>
<dbReference type="GO" id="GO:0008203">
    <property type="term" value="P:cholesterol metabolic process"/>
    <property type="evidence" value="ECO:0007669"/>
    <property type="project" value="InterPro"/>
</dbReference>
<evidence type="ECO:0000256" key="11">
    <source>
        <dbReference type="SAM" id="MobiDB-lite"/>
    </source>
</evidence>
<keyword evidence="6" id="KW-0408">Iron</keyword>
<dbReference type="PANTHER" id="PTHR21266">
    <property type="entry name" value="IRON-SULFUR DOMAIN CONTAINING PROTEIN"/>
    <property type="match status" value="1"/>
</dbReference>
<name>A0A0H3A087_MYCA1</name>
<protein>
    <recommendedName>
        <fullName evidence="9">Rieske-type oxygenase</fullName>
    </recommendedName>
</protein>
<dbReference type="GO" id="GO:0051537">
    <property type="term" value="F:2 iron, 2 sulfur cluster binding"/>
    <property type="evidence" value="ECO:0007669"/>
    <property type="project" value="UniProtKB-KW"/>
</dbReference>
<comment type="subunit">
    <text evidence="10">Homotrimer. The two-component system 3-ketosteroid-9-alpha-monooxygenase is composed of an oxygenase component KshA and a reductase component KshB.</text>
</comment>
<dbReference type="GO" id="GO:0005737">
    <property type="term" value="C:cytoplasm"/>
    <property type="evidence" value="ECO:0007669"/>
    <property type="project" value="TreeGrafter"/>
</dbReference>
<dbReference type="CDD" id="cd03469">
    <property type="entry name" value="Rieske_RO_Alpha_N"/>
    <property type="match status" value="1"/>
</dbReference>
<evidence type="ECO:0000256" key="5">
    <source>
        <dbReference type="ARBA" id="ARBA00023002"/>
    </source>
</evidence>
<dbReference type="HOGENOM" id="CLU_037178_1_0_11"/>
<keyword evidence="8" id="KW-0443">Lipid metabolism</keyword>
<evidence type="ECO:0000313" key="13">
    <source>
        <dbReference type="EMBL" id="ABK67826.1"/>
    </source>
</evidence>
<dbReference type="PANTHER" id="PTHR21266:SF60">
    <property type="entry name" value="3-KETOSTEROID-9-ALPHA-MONOOXYGENASE, OXYGENASE COMPONENT"/>
    <property type="match status" value="1"/>
</dbReference>
<dbReference type="PROSITE" id="PS51296">
    <property type="entry name" value="RIESKE"/>
    <property type="match status" value="1"/>
</dbReference>
<keyword evidence="2" id="KW-0001">2Fe-2S</keyword>
<dbReference type="RefSeq" id="WP_011724394.1">
    <property type="nucleotide sequence ID" value="NC_008595.1"/>
</dbReference>
<accession>A0A0H3A087</accession>
<evidence type="ECO:0000256" key="2">
    <source>
        <dbReference type="ARBA" id="ARBA00022714"/>
    </source>
</evidence>
<dbReference type="Proteomes" id="UP000001574">
    <property type="component" value="Chromosome"/>
</dbReference>
<dbReference type="GO" id="GO:0046872">
    <property type="term" value="F:metal ion binding"/>
    <property type="evidence" value="ECO:0007669"/>
    <property type="project" value="UniProtKB-KW"/>
</dbReference>
<dbReference type="EMBL" id="CP000479">
    <property type="protein sequence ID" value="ABK67826.1"/>
    <property type="molecule type" value="Genomic_DNA"/>
</dbReference>
<evidence type="ECO:0000313" key="14">
    <source>
        <dbReference type="Proteomes" id="UP000001574"/>
    </source>
</evidence>
<dbReference type="AlphaFoldDB" id="A0A0H3A087"/>
<proteinExistence type="predicted"/>
<evidence type="ECO:0000256" key="9">
    <source>
        <dbReference type="ARBA" id="ARBA00030944"/>
    </source>
</evidence>
<dbReference type="InterPro" id="IPR045605">
    <property type="entry name" value="KshA-like_C"/>
</dbReference>
<dbReference type="InterPro" id="IPR017941">
    <property type="entry name" value="Rieske_2Fe-2S"/>
</dbReference>
<organism evidence="13 14">
    <name type="scientific">Mycobacterium avium (strain 104)</name>
    <dbReference type="NCBI Taxonomy" id="243243"/>
    <lineage>
        <taxon>Bacteria</taxon>
        <taxon>Bacillati</taxon>
        <taxon>Actinomycetota</taxon>
        <taxon>Actinomycetes</taxon>
        <taxon>Mycobacteriales</taxon>
        <taxon>Mycobacteriaceae</taxon>
        <taxon>Mycobacterium</taxon>
        <taxon>Mycobacterium avium complex (MAC)</taxon>
    </lineage>
</organism>
<dbReference type="KEGG" id="mav:MAV_1857"/>
<dbReference type="SUPFAM" id="SSF50022">
    <property type="entry name" value="ISP domain"/>
    <property type="match status" value="1"/>
</dbReference>
<dbReference type="InterPro" id="IPR036922">
    <property type="entry name" value="Rieske_2Fe-2S_sf"/>
</dbReference>
<dbReference type="InterPro" id="IPR050584">
    <property type="entry name" value="Cholesterol_7-desaturase"/>
</dbReference>
<dbReference type="Gene3D" id="3.90.380.10">
    <property type="entry name" value="Naphthalene 1,2-dioxygenase Alpha Subunit, Chain A, domain 1"/>
    <property type="match status" value="1"/>
</dbReference>
<keyword evidence="5" id="KW-0560">Oxidoreductase</keyword>
<evidence type="ECO:0000256" key="1">
    <source>
        <dbReference type="ARBA" id="ARBA00001962"/>
    </source>
</evidence>
<sequence length="368" mass="41008">MAVFDGTARTFQERGFPHAAYPTGWFQVGWSADYPSGRVAAETFFGQDLVLYRAGKNDRDPHGRIVALDAYCPHMGAHLGYGGSVEGTCLRCPYHGWLWDADGRNAEIPYGEAQSINARTRSWPVREAGGVVYLWHAADGSAPSWDPPHMPEAEDDDFYAPYPWATHREPMRMHPQFAAENFPDLAHMRYVHRWEEIPNISLWQEDGPVLRVDYEGVISTPKGSVRVTTENTANGVGLNINRVADGLRSTTLGAFTPINQTHSLGFITVWVAKRDRESSEPDGLARSIASANTEELFGPTADRRVWENQRYREHPLTVGYEATYTRAFRRWSRQFYPPTTSVRARSEGPAHDLGPSVAKNSAGGAAAT</sequence>
<dbReference type="Pfam" id="PF00355">
    <property type="entry name" value="Rieske"/>
    <property type="match status" value="1"/>
</dbReference>
<evidence type="ECO:0000256" key="3">
    <source>
        <dbReference type="ARBA" id="ARBA00022723"/>
    </source>
</evidence>
<evidence type="ECO:0000259" key="12">
    <source>
        <dbReference type="PROSITE" id="PS51296"/>
    </source>
</evidence>